<comment type="caution">
    <text evidence="2">The sequence shown here is derived from an EMBL/GenBank/DDBJ whole genome shotgun (WGS) entry which is preliminary data.</text>
</comment>
<gene>
    <name evidence="2" type="ORF">ERS686654_00310</name>
</gene>
<organism evidence="2 3">
    <name type="scientific">Campylobacter hyointestinalis subsp. hyointestinalis</name>
    <dbReference type="NCBI Taxonomy" id="91352"/>
    <lineage>
        <taxon>Bacteria</taxon>
        <taxon>Pseudomonadati</taxon>
        <taxon>Campylobacterota</taxon>
        <taxon>Epsilonproteobacteria</taxon>
        <taxon>Campylobacterales</taxon>
        <taxon>Campylobacteraceae</taxon>
        <taxon>Campylobacter</taxon>
    </lineage>
</organism>
<dbReference type="Proteomes" id="UP000052237">
    <property type="component" value="Unassembled WGS sequence"/>
</dbReference>
<keyword evidence="3" id="KW-1185">Reference proteome</keyword>
<dbReference type="InterPro" id="IPR038996">
    <property type="entry name" value="Gp14"/>
</dbReference>
<dbReference type="Pfam" id="PF24072">
    <property type="entry name" value="T7_gp14"/>
    <property type="match status" value="1"/>
</dbReference>
<accession>A0A0S4RC47</accession>
<keyword evidence="1" id="KW-0732">Signal</keyword>
<feature type="chain" id="PRO_5009799735" evidence="1">
    <location>
        <begin position="17"/>
        <end position="178"/>
    </location>
</feature>
<dbReference type="RefSeq" id="WP_152332718.1">
    <property type="nucleotide sequence ID" value="NZ_FAUU01000003.1"/>
</dbReference>
<dbReference type="EMBL" id="FAVB01000001">
    <property type="protein sequence ID" value="CUU71127.1"/>
    <property type="molecule type" value="Genomic_DNA"/>
</dbReference>
<proteinExistence type="predicted"/>
<dbReference type="AlphaFoldDB" id="A0A0S4RC47"/>
<sequence length="178" mass="18937">MCPPAVVMGAMAVASAAATMYSTNQQNKAIKASADTEAANAQREANLNQQALDEQAQQQDQAAAIQRMQREKEGIKERATLNNAFGNAQGNSINRVFNTSLFNENYDKSMIDYNNSNALSQNYREKQSVGLLANNRIRSSNASRKSATSGLGSGILIANSAINGAASGYSLGKALQGR</sequence>
<feature type="signal peptide" evidence="1">
    <location>
        <begin position="1"/>
        <end position="16"/>
    </location>
</feature>
<reference evidence="2 3" key="1">
    <citation type="submission" date="2015-11" db="EMBL/GenBank/DDBJ databases">
        <authorList>
            <consortium name="Pathogen Informatics"/>
        </authorList>
    </citation>
    <scope>NUCLEOTIDE SEQUENCE [LARGE SCALE GENOMIC DNA]</scope>
    <source>
        <strain evidence="2 3">006A-0059</strain>
    </source>
</reference>
<evidence type="ECO:0000313" key="2">
    <source>
        <dbReference type="EMBL" id="CUU71127.1"/>
    </source>
</evidence>
<evidence type="ECO:0000313" key="3">
    <source>
        <dbReference type="Proteomes" id="UP000052237"/>
    </source>
</evidence>
<name>A0A0S4RC47_CAMHY</name>
<evidence type="ECO:0000256" key="1">
    <source>
        <dbReference type="SAM" id="SignalP"/>
    </source>
</evidence>
<protein>
    <submittedName>
        <fullName evidence="2">Uncharacterized protein</fullName>
    </submittedName>
</protein>